<gene>
    <name evidence="2" type="ORF">A2639_01160</name>
</gene>
<evidence type="ECO:0000256" key="1">
    <source>
        <dbReference type="SAM" id="Phobius"/>
    </source>
</evidence>
<dbReference type="AlphaFoldDB" id="A0A1G2HKJ6"/>
<keyword evidence="1" id="KW-0812">Transmembrane</keyword>
<name>A0A1G2HKJ6_9BACT</name>
<reference evidence="2 3" key="1">
    <citation type="journal article" date="2016" name="Nat. Commun.">
        <title>Thousands of microbial genomes shed light on interconnected biogeochemical processes in an aquifer system.</title>
        <authorList>
            <person name="Anantharaman K."/>
            <person name="Brown C.T."/>
            <person name="Hug L.A."/>
            <person name="Sharon I."/>
            <person name="Castelle C.J."/>
            <person name="Probst A.J."/>
            <person name="Thomas B.C."/>
            <person name="Singh A."/>
            <person name="Wilkins M.J."/>
            <person name="Karaoz U."/>
            <person name="Brodie E.L."/>
            <person name="Williams K.H."/>
            <person name="Hubbard S.S."/>
            <person name="Banfield J.F."/>
        </authorList>
    </citation>
    <scope>NUCLEOTIDE SEQUENCE [LARGE SCALE GENOMIC DNA]</scope>
</reference>
<dbReference type="Proteomes" id="UP000178991">
    <property type="component" value="Unassembled WGS sequence"/>
</dbReference>
<protein>
    <submittedName>
        <fullName evidence="2">Uncharacterized protein</fullName>
    </submittedName>
</protein>
<proteinExistence type="predicted"/>
<sequence length="160" mass="18475">MNLEFLLVVVAMVMVTVVYMITKTIRGPYCPHHCPRPRPKTTGLIFNVFKKVAFYEKEYDGNRVGQKIAKEFDNLKMAIIPLTKWLQGEKWPFRDEGPGSPEIVSVFFIFEDDVGNHTSFYFSNSFGKMGVYASHKFPLVNIPRHPSENDRRDDVTLNVK</sequence>
<keyword evidence="1" id="KW-0472">Membrane</keyword>
<comment type="caution">
    <text evidence="2">The sequence shown here is derived from an EMBL/GenBank/DDBJ whole genome shotgun (WGS) entry which is preliminary data.</text>
</comment>
<dbReference type="EMBL" id="MHOL01000022">
    <property type="protein sequence ID" value="OGZ62428.1"/>
    <property type="molecule type" value="Genomic_DNA"/>
</dbReference>
<evidence type="ECO:0000313" key="3">
    <source>
        <dbReference type="Proteomes" id="UP000178991"/>
    </source>
</evidence>
<organism evidence="2 3">
    <name type="scientific">Candidatus Staskawiczbacteria bacterium RIFCSPHIGHO2_01_FULL_34_27</name>
    <dbReference type="NCBI Taxonomy" id="1802199"/>
    <lineage>
        <taxon>Bacteria</taxon>
        <taxon>Candidatus Staskawicziibacteriota</taxon>
    </lineage>
</organism>
<feature type="transmembrane region" description="Helical" evidence="1">
    <location>
        <begin position="6"/>
        <end position="22"/>
    </location>
</feature>
<accession>A0A1G2HKJ6</accession>
<evidence type="ECO:0000313" key="2">
    <source>
        <dbReference type="EMBL" id="OGZ62428.1"/>
    </source>
</evidence>
<keyword evidence="1" id="KW-1133">Transmembrane helix</keyword>